<accession>A0A5N6Z9J0</accession>
<reference evidence="2" key="1">
    <citation type="submission" date="2019-04" db="EMBL/GenBank/DDBJ databases">
        <title>Friends and foes A comparative genomics studyof 23 Aspergillus species from section Flavi.</title>
        <authorList>
            <consortium name="DOE Joint Genome Institute"/>
            <person name="Kjaerbolling I."/>
            <person name="Vesth T."/>
            <person name="Frisvad J.C."/>
            <person name="Nybo J.L."/>
            <person name="Theobald S."/>
            <person name="Kildgaard S."/>
            <person name="Isbrandt T."/>
            <person name="Kuo A."/>
            <person name="Sato A."/>
            <person name="Lyhne E.K."/>
            <person name="Kogle M.E."/>
            <person name="Wiebenga A."/>
            <person name="Kun R.S."/>
            <person name="Lubbers R.J."/>
            <person name="Makela M.R."/>
            <person name="Barry K."/>
            <person name="Chovatia M."/>
            <person name="Clum A."/>
            <person name="Daum C."/>
            <person name="Haridas S."/>
            <person name="He G."/>
            <person name="LaButti K."/>
            <person name="Lipzen A."/>
            <person name="Mondo S."/>
            <person name="Riley R."/>
            <person name="Salamov A."/>
            <person name="Simmons B.A."/>
            <person name="Magnuson J.K."/>
            <person name="Henrissat B."/>
            <person name="Mortensen U.H."/>
            <person name="Larsen T.O."/>
            <person name="Devries R.P."/>
            <person name="Grigoriev I.V."/>
            <person name="Machida M."/>
            <person name="Baker S.E."/>
            <person name="Andersen M.R."/>
        </authorList>
    </citation>
    <scope>NUCLEOTIDE SEQUENCE [LARGE SCALE GENOMIC DNA]</scope>
    <source>
        <strain evidence="2">CBS 553.77</strain>
    </source>
</reference>
<evidence type="ECO:0000313" key="1">
    <source>
        <dbReference type="EMBL" id="KAE8353843.1"/>
    </source>
</evidence>
<dbReference type="Proteomes" id="UP000327118">
    <property type="component" value="Unassembled WGS sequence"/>
</dbReference>
<gene>
    <name evidence="1" type="ORF">BDV28DRAFT_147688</name>
</gene>
<organism evidence="1 2">
    <name type="scientific">Aspergillus coremiiformis</name>
    <dbReference type="NCBI Taxonomy" id="138285"/>
    <lineage>
        <taxon>Eukaryota</taxon>
        <taxon>Fungi</taxon>
        <taxon>Dikarya</taxon>
        <taxon>Ascomycota</taxon>
        <taxon>Pezizomycotina</taxon>
        <taxon>Eurotiomycetes</taxon>
        <taxon>Eurotiomycetidae</taxon>
        <taxon>Eurotiales</taxon>
        <taxon>Aspergillaceae</taxon>
        <taxon>Aspergillus</taxon>
        <taxon>Aspergillus subgen. Circumdati</taxon>
    </lineage>
</organism>
<dbReference type="EMBL" id="ML739087">
    <property type="protein sequence ID" value="KAE8353843.1"/>
    <property type="molecule type" value="Genomic_DNA"/>
</dbReference>
<sequence length="84" mass="9358">MADLGSDPFCGEQVISGSQFQTSEEFCAHVYNAILQGLPDQVLVYTDISADWGNEAIVYLDDLLDSTLIRKAYNSFTREFCVVL</sequence>
<evidence type="ECO:0000313" key="2">
    <source>
        <dbReference type="Proteomes" id="UP000327118"/>
    </source>
</evidence>
<proteinExistence type="predicted"/>
<dbReference type="AlphaFoldDB" id="A0A5N6Z9J0"/>
<name>A0A5N6Z9J0_9EURO</name>
<dbReference type="OrthoDB" id="10349933at2759"/>
<keyword evidence="2" id="KW-1185">Reference proteome</keyword>
<protein>
    <submittedName>
        <fullName evidence="1">Uncharacterized protein</fullName>
    </submittedName>
</protein>